<organism evidence="2 3">
    <name type="scientific">Abeliophyllum distichum</name>
    <dbReference type="NCBI Taxonomy" id="126358"/>
    <lineage>
        <taxon>Eukaryota</taxon>
        <taxon>Viridiplantae</taxon>
        <taxon>Streptophyta</taxon>
        <taxon>Embryophyta</taxon>
        <taxon>Tracheophyta</taxon>
        <taxon>Spermatophyta</taxon>
        <taxon>Magnoliopsida</taxon>
        <taxon>eudicotyledons</taxon>
        <taxon>Gunneridae</taxon>
        <taxon>Pentapetalae</taxon>
        <taxon>asterids</taxon>
        <taxon>lamiids</taxon>
        <taxon>Lamiales</taxon>
        <taxon>Oleaceae</taxon>
        <taxon>Forsythieae</taxon>
        <taxon>Abeliophyllum</taxon>
    </lineage>
</organism>
<feature type="region of interest" description="Disordered" evidence="1">
    <location>
        <begin position="130"/>
        <end position="152"/>
    </location>
</feature>
<reference evidence="3" key="1">
    <citation type="submission" date="2024-07" db="EMBL/GenBank/DDBJ databases">
        <title>Two chromosome-level genome assemblies of Korean endemic species Abeliophyllum distichum and Forsythia ovata (Oleaceae).</title>
        <authorList>
            <person name="Jang H."/>
        </authorList>
    </citation>
    <scope>NUCLEOTIDE SEQUENCE [LARGE SCALE GENOMIC DNA]</scope>
</reference>
<dbReference type="Proteomes" id="UP001604336">
    <property type="component" value="Unassembled WGS sequence"/>
</dbReference>
<evidence type="ECO:0000256" key="1">
    <source>
        <dbReference type="SAM" id="MobiDB-lite"/>
    </source>
</evidence>
<dbReference type="EMBL" id="JBFOLK010000008">
    <property type="protein sequence ID" value="KAL2491909.1"/>
    <property type="molecule type" value="Genomic_DNA"/>
</dbReference>
<name>A0ABD1RV65_9LAMI</name>
<sequence length="152" mass="17164">MDIDHELTAILELFFRFTGDSLVLRGKIAFEVDFGDPLCFLKKFMEFLVVDTRSVEIPALKDLQSVSFIHHLAMKFPTPGGVAKIREPIDVDPELADEEMMLDEDLDPRIISPDSSASLVEELEAFHMNPSDPSLMLQVGQKPEEGMKEELK</sequence>
<protein>
    <recommendedName>
        <fullName evidence="4">Reverse transcriptase domain-containing protein</fullName>
    </recommendedName>
</protein>
<gene>
    <name evidence="2" type="ORF">Adt_27537</name>
</gene>
<feature type="compositionally biased region" description="Basic and acidic residues" evidence="1">
    <location>
        <begin position="142"/>
        <end position="152"/>
    </location>
</feature>
<evidence type="ECO:0000313" key="3">
    <source>
        <dbReference type="Proteomes" id="UP001604336"/>
    </source>
</evidence>
<dbReference type="AlphaFoldDB" id="A0ABD1RV65"/>
<evidence type="ECO:0008006" key="4">
    <source>
        <dbReference type="Google" id="ProtNLM"/>
    </source>
</evidence>
<proteinExistence type="predicted"/>
<keyword evidence="3" id="KW-1185">Reference proteome</keyword>
<comment type="caution">
    <text evidence="2">The sequence shown here is derived from an EMBL/GenBank/DDBJ whole genome shotgun (WGS) entry which is preliminary data.</text>
</comment>
<accession>A0ABD1RV65</accession>
<evidence type="ECO:0000313" key="2">
    <source>
        <dbReference type="EMBL" id="KAL2491909.1"/>
    </source>
</evidence>